<keyword evidence="2" id="KW-0255">Endonuclease</keyword>
<name>A0A1V0SB90_9VIRU</name>
<evidence type="ECO:0000313" key="2">
    <source>
        <dbReference type="EMBL" id="ARF08987.1"/>
    </source>
</evidence>
<organism evidence="2">
    <name type="scientific">Catovirus CTV1</name>
    <dbReference type="NCBI Taxonomy" id="1977631"/>
    <lineage>
        <taxon>Viruses</taxon>
        <taxon>Varidnaviria</taxon>
        <taxon>Bamfordvirae</taxon>
        <taxon>Nucleocytoviricota</taxon>
        <taxon>Megaviricetes</taxon>
        <taxon>Imitervirales</taxon>
        <taxon>Mimiviridae</taxon>
        <taxon>Klosneuvirinae</taxon>
        <taxon>Catovirus</taxon>
    </lineage>
</organism>
<keyword evidence="2" id="KW-0378">Hydrolase</keyword>
<accession>A0A1V0SB90</accession>
<gene>
    <name evidence="2" type="ORF">Catovirus_1_1037</name>
</gene>
<feature type="domain" description="HNH nuclease" evidence="1">
    <location>
        <begin position="221"/>
        <end position="271"/>
    </location>
</feature>
<evidence type="ECO:0000259" key="1">
    <source>
        <dbReference type="SMART" id="SM00507"/>
    </source>
</evidence>
<dbReference type="GO" id="GO:0004519">
    <property type="term" value="F:endonuclease activity"/>
    <property type="evidence" value="ECO:0007669"/>
    <property type="project" value="UniProtKB-KW"/>
</dbReference>
<dbReference type="InterPro" id="IPR003647">
    <property type="entry name" value="Intron_nuc_1_rpt"/>
</dbReference>
<dbReference type="SUPFAM" id="SSF54060">
    <property type="entry name" value="His-Me finger endonucleases"/>
    <property type="match status" value="2"/>
</dbReference>
<dbReference type="GO" id="GO:0016788">
    <property type="term" value="F:hydrolase activity, acting on ester bonds"/>
    <property type="evidence" value="ECO:0007669"/>
    <property type="project" value="InterPro"/>
</dbReference>
<dbReference type="Gene3D" id="1.10.10.10">
    <property type="entry name" value="Winged helix-like DNA-binding domain superfamily/Winged helix DNA-binding domain"/>
    <property type="match status" value="1"/>
</dbReference>
<protein>
    <submittedName>
        <fullName evidence="2">HNH endonuclease</fullName>
    </submittedName>
</protein>
<dbReference type="SMART" id="SM00497">
    <property type="entry name" value="IENR1"/>
    <property type="match status" value="1"/>
</dbReference>
<dbReference type="Pfam" id="PF13392">
    <property type="entry name" value="HNH_3"/>
    <property type="match status" value="2"/>
</dbReference>
<dbReference type="Pfam" id="PF07463">
    <property type="entry name" value="NUMOD4"/>
    <property type="match status" value="1"/>
</dbReference>
<dbReference type="InterPro" id="IPR036388">
    <property type="entry name" value="WH-like_DNA-bd_sf"/>
</dbReference>
<dbReference type="Gene3D" id="3.90.75.20">
    <property type="match status" value="2"/>
</dbReference>
<dbReference type="InterPro" id="IPR010902">
    <property type="entry name" value="NUMOD4"/>
</dbReference>
<dbReference type="InterPro" id="IPR010896">
    <property type="entry name" value="NUMOD1"/>
</dbReference>
<dbReference type="InterPro" id="IPR044925">
    <property type="entry name" value="His-Me_finger_sf"/>
</dbReference>
<keyword evidence="2" id="KW-0540">Nuclease</keyword>
<feature type="domain" description="HNH nuclease" evidence="1">
    <location>
        <begin position="50"/>
        <end position="99"/>
    </location>
</feature>
<dbReference type="InterPro" id="IPR003615">
    <property type="entry name" value="HNH_nuc"/>
</dbReference>
<dbReference type="SMART" id="SM00507">
    <property type="entry name" value="HNHc"/>
    <property type="match status" value="2"/>
</dbReference>
<dbReference type="EMBL" id="KY684083">
    <property type="protein sequence ID" value="ARF08987.1"/>
    <property type="molecule type" value="Genomic_DNA"/>
</dbReference>
<sequence>MEEIWKVIDNYNDYSVSNLGNVKNNKTNKLLKFKNYKDGYQRIIVRNDTGNKNYAVHRLVASVFLKNLDENKIYINHKNGIKSDNRLDNLEYVTQSENMKHAVVNNLLKPAKKKVAQYSKDLELINVFNSITEAAQKTNIERSQIGKTCNVKVKYAGSFIWKFINPNIKDNIESNELSELKNFEGYGITTDGKIYSYKRNKFIKSFVNGGYSCIKLMQGKERKNLFVHRLVAETFIHNPDPKNKIFVNHKNKNRLDNRIINLEWVTPSENVIHSINFKSE</sequence>
<reference evidence="2" key="1">
    <citation type="journal article" date="2017" name="Science">
        <title>Giant viruses with an expanded complement of translation system components.</title>
        <authorList>
            <person name="Schulz F."/>
            <person name="Yutin N."/>
            <person name="Ivanova N.N."/>
            <person name="Ortega D.R."/>
            <person name="Lee T.K."/>
            <person name="Vierheilig J."/>
            <person name="Daims H."/>
            <person name="Horn M."/>
            <person name="Wagner M."/>
            <person name="Jensen G.J."/>
            <person name="Kyrpides N.C."/>
            <person name="Koonin E.V."/>
            <person name="Woyke T."/>
        </authorList>
    </citation>
    <scope>NUCLEOTIDE SEQUENCE</scope>
    <source>
        <strain evidence="2">CTV1</strain>
    </source>
</reference>
<proteinExistence type="predicted"/>
<dbReference type="Pfam" id="PF07453">
    <property type="entry name" value="NUMOD1"/>
    <property type="match status" value="1"/>
</dbReference>